<comment type="caution">
    <text evidence="6">The sequence shown here is derived from an EMBL/GenBank/DDBJ whole genome shotgun (WGS) entry which is preliminary data.</text>
</comment>
<evidence type="ECO:0000256" key="1">
    <source>
        <dbReference type="ARBA" id="ARBA00009437"/>
    </source>
</evidence>
<dbReference type="Pfam" id="PF00126">
    <property type="entry name" value="HTH_1"/>
    <property type="match status" value="1"/>
</dbReference>
<dbReference type="EMBL" id="JACJID010000006">
    <property type="protein sequence ID" value="MBA8930263.1"/>
    <property type="molecule type" value="Genomic_DNA"/>
</dbReference>
<dbReference type="GO" id="GO:0003677">
    <property type="term" value="F:DNA binding"/>
    <property type="evidence" value="ECO:0007669"/>
    <property type="project" value="UniProtKB-KW"/>
</dbReference>
<dbReference type="InterPro" id="IPR036388">
    <property type="entry name" value="WH-like_DNA-bd_sf"/>
</dbReference>
<dbReference type="PRINTS" id="PR00039">
    <property type="entry name" value="HTHLYSR"/>
</dbReference>
<comment type="similarity">
    <text evidence="1">Belongs to the LysR transcriptional regulatory family.</text>
</comment>
<evidence type="ECO:0000256" key="4">
    <source>
        <dbReference type="ARBA" id="ARBA00023163"/>
    </source>
</evidence>
<gene>
    <name evidence="6" type="ORF">BC739_007496</name>
</gene>
<dbReference type="InterPro" id="IPR036390">
    <property type="entry name" value="WH_DNA-bd_sf"/>
</dbReference>
<dbReference type="Gene3D" id="3.40.190.290">
    <property type="match status" value="1"/>
</dbReference>
<keyword evidence="2" id="KW-0805">Transcription regulation</keyword>
<protein>
    <submittedName>
        <fullName evidence="6">DNA-binding transcriptional LysR family regulator</fullName>
    </submittedName>
</protein>
<accession>A0ABR6BTW1</accession>
<dbReference type="InterPro" id="IPR005119">
    <property type="entry name" value="LysR_subst-bd"/>
</dbReference>
<dbReference type="SUPFAM" id="SSF46785">
    <property type="entry name" value="Winged helix' DNA-binding domain"/>
    <property type="match status" value="1"/>
</dbReference>
<dbReference type="SUPFAM" id="SSF53850">
    <property type="entry name" value="Periplasmic binding protein-like II"/>
    <property type="match status" value="1"/>
</dbReference>
<keyword evidence="4" id="KW-0804">Transcription</keyword>
<evidence type="ECO:0000256" key="2">
    <source>
        <dbReference type="ARBA" id="ARBA00023015"/>
    </source>
</evidence>
<dbReference type="PROSITE" id="PS50931">
    <property type="entry name" value="HTH_LYSR"/>
    <property type="match status" value="1"/>
</dbReference>
<evidence type="ECO:0000256" key="3">
    <source>
        <dbReference type="ARBA" id="ARBA00023125"/>
    </source>
</evidence>
<organism evidence="6 7">
    <name type="scientific">Kutzneria viridogrisea</name>
    <dbReference type="NCBI Taxonomy" id="47990"/>
    <lineage>
        <taxon>Bacteria</taxon>
        <taxon>Bacillati</taxon>
        <taxon>Actinomycetota</taxon>
        <taxon>Actinomycetes</taxon>
        <taxon>Pseudonocardiales</taxon>
        <taxon>Pseudonocardiaceae</taxon>
        <taxon>Kutzneria</taxon>
    </lineage>
</organism>
<dbReference type="PANTHER" id="PTHR30346:SF30">
    <property type="entry name" value="SMALL NEUTRAL PROTEASE REGULATORY PROTEIN"/>
    <property type="match status" value="1"/>
</dbReference>
<dbReference type="PANTHER" id="PTHR30346">
    <property type="entry name" value="TRANSCRIPTIONAL DUAL REGULATOR HCAR-RELATED"/>
    <property type="match status" value="1"/>
</dbReference>
<name>A0ABR6BTW1_9PSEU</name>
<keyword evidence="3 6" id="KW-0238">DNA-binding</keyword>
<dbReference type="CDD" id="cd08414">
    <property type="entry name" value="PBP2_LTTR_aromatics_like"/>
    <property type="match status" value="1"/>
</dbReference>
<feature type="domain" description="HTH lysR-type" evidence="5">
    <location>
        <begin position="3"/>
        <end position="60"/>
    </location>
</feature>
<dbReference type="RefSeq" id="WP_182839778.1">
    <property type="nucleotide sequence ID" value="NZ_BAAABQ010000054.1"/>
</dbReference>
<evidence type="ECO:0000313" key="6">
    <source>
        <dbReference type="EMBL" id="MBA8930263.1"/>
    </source>
</evidence>
<keyword evidence="7" id="KW-1185">Reference proteome</keyword>
<dbReference type="InterPro" id="IPR000847">
    <property type="entry name" value="LysR_HTH_N"/>
</dbReference>
<sequence length="319" mass="34419">MRLELRHLRAVCTIADTGSVSKAASVLGIAQPALTAQLQRIESTLGAPLFERDRRGVRPTQLGQLVLERARVVLPAVDGLQEEASRIAEQERAVPRYRVGSVNGPFLSGLVQRLTEAEPQAEVITQVSWSAAELAEVVFEGGADFALIGTCGDGDAPSERPLTWTTLALDPVFVLLAESHPLAGRSEVALAELADSRWAVTPGDGCFGDCFARECAKAGFSPRAVYEVDVASCVGMAQDGQAVVLCQATFRYTPGLVVMPLAGAPLSWRHQLGWRPGSVSPDLVERLSGHALHAYRESVGRNDRYESWLVEHPEFGPQR</sequence>
<evidence type="ECO:0000313" key="7">
    <source>
        <dbReference type="Proteomes" id="UP000517916"/>
    </source>
</evidence>
<reference evidence="6 7" key="1">
    <citation type="submission" date="2020-08" db="EMBL/GenBank/DDBJ databases">
        <title>Genomic Encyclopedia of Archaeal and Bacterial Type Strains, Phase II (KMG-II): from individual species to whole genera.</title>
        <authorList>
            <person name="Goeker M."/>
        </authorList>
    </citation>
    <scope>NUCLEOTIDE SEQUENCE [LARGE SCALE GENOMIC DNA]</scope>
    <source>
        <strain evidence="6 7">DSM 43850</strain>
    </source>
</reference>
<proteinExistence type="inferred from homology"/>
<dbReference type="Gene3D" id="1.10.10.10">
    <property type="entry name" value="Winged helix-like DNA-binding domain superfamily/Winged helix DNA-binding domain"/>
    <property type="match status" value="1"/>
</dbReference>
<dbReference type="Pfam" id="PF03466">
    <property type="entry name" value="LysR_substrate"/>
    <property type="match status" value="1"/>
</dbReference>
<evidence type="ECO:0000259" key="5">
    <source>
        <dbReference type="PROSITE" id="PS50931"/>
    </source>
</evidence>
<dbReference type="Proteomes" id="UP000517916">
    <property type="component" value="Unassembled WGS sequence"/>
</dbReference>